<proteinExistence type="predicted"/>
<sequence length="129" mass="15456">MKTISGGFIHVLSYPSFAIKDIYRIIYYEGEAIFSLLRLYAIDRDETWLNEVKSSFDYFITNDYWRHHDHRLSYSANELTIYAPEDRYFIFGLKNCQGRLDFIYHCVTTYPTFLELTMAAYKMIDRLNV</sequence>
<keyword evidence="2" id="KW-1185">Reference proteome</keyword>
<dbReference type="KEGG" id="blen:NCTC4824_03704"/>
<dbReference type="Proteomes" id="UP000249134">
    <property type="component" value="Chromosome 1"/>
</dbReference>
<reference evidence="1 2" key="1">
    <citation type="submission" date="2018-06" db="EMBL/GenBank/DDBJ databases">
        <authorList>
            <consortium name="Pathogen Informatics"/>
            <person name="Doyle S."/>
        </authorList>
    </citation>
    <scope>NUCLEOTIDE SEQUENCE [LARGE SCALE GENOMIC DNA]</scope>
    <source>
        <strain evidence="1 2">NCTC4824</strain>
    </source>
</reference>
<evidence type="ECO:0000313" key="2">
    <source>
        <dbReference type="Proteomes" id="UP000249134"/>
    </source>
</evidence>
<accession>A0A2X4ZDI7</accession>
<dbReference type="EMBL" id="LS483476">
    <property type="protein sequence ID" value="SQI62615.1"/>
    <property type="molecule type" value="Genomic_DNA"/>
</dbReference>
<organism evidence="1 2">
    <name type="scientific">Lederbergia lenta</name>
    <name type="common">Bacillus lentus</name>
    <dbReference type="NCBI Taxonomy" id="1467"/>
    <lineage>
        <taxon>Bacteria</taxon>
        <taxon>Bacillati</taxon>
        <taxon>Bacillota</taxon>
        <taxon>Bacilli</taxon>
        <taxon>Bacillales</taxon>
        <taxon>Bacillaceae</taxon>
        <taxon>Lederbergia</taxon>
    </lineage>
</organism>
<dbReference type="STRING" id="1348624.GCA_001591545_03227"/>
<dbReference type="RefSeq" id="WP_066144522.1">
    <property type="nucleotide sequence ID" value="NZ_CBCSGM010000003.1"/>
</dbReference>
<evidence type="ECO:0000313" key="1">
    <source>
        <dbReference type="EMBL" id="SQI62615.1"/>
    </source>
</evidence>
<name>A0A2X4ZDI7_LEDLE</name>
<protein>
    <submittedName>
        <fullName evidence="1">Uncharacterized protein</fullName>
    </submittedName>
</protein>
<dbReference type="AlphaFoldDB" id="A0A2X4ZDI7"/>
<gene>
    <name evidence="1" type="ORF">NCTC4824_03704</name>
</gene>